<dbReference type="PANTHER" id="PTHR43356">
    <property type="entry name" value="PHOSPHATE ACETYLTRANSFERASE"/>
    <property type="match status" value="1"/>
</dbReference>
<reference evidence="10" key="2">
    <citation type="submission" date="2020-12" db="EMBL/GenBank/DDBJ databases">
        <authorList>
            <person name="Mcmullen J.G."/>
        </authorList>
    </citation>
    <scope>NUCLEOTIDE SEQUENCE</scope>
    <source>
        <strain evidence="10">Dm-2019-70</strain>
    </source>
</reference>
<keyword evidence="6 10" id="KW-0808">Transferase</keyword>
<protein>
    <recommendedName>
        <fullName evidence="5">Phosphate acetyltransferase</fullName>
        <ecNumber evidence="4">2.3.1.8</ecNumber>
    </recommendedName>
    <alternativeName>
        <fullName evidence="8">Phosphotransacetylase</fullName>
    </alternativeName>
</protein>
<dbReference type="NCBIfam" id="TIGR00651">
    <property type="entry name" value="pta"/>
    <property type="match status" value="1"/>
</dbReference>
<comment type="pathway">
    <text evidence="2">Metabolic intermediate biosynthesis; acetyl-CoA biosynthesis; acetyl-CoA from acetate: step 2/2.</text>
</comment>
<dbReference type="EMBL" id="NVYO01000001">
    <property type="protein sequence ID" value="PBQ23193.1"/>
    <property type="molecule type" value="Genomic_DNA"/>
</dbReference>
<dbReference type="InterPro" id="IPR050500">
    <property type="entry name" value="Phos_Acetyltrans/Butyryltrans"/>
</dbReference>
<accession>A0A0C1M558</accession>
<evidence type="ECO:0000256" key="3">
    <source>
        <dbReference type="ARBA" id="ARBA00005656"/>
    </source>
</evidence>
<evidence type="ECO:0000256" key="8">
    <source>
        <dbReference type="ARBA" id="ARBA00031108"/>
    </source>
</evidence>
<comment type="similarity">
    <text evidence="3">Belongs to the phosphate acetyltransferase and butyryltransferase family.</text>
</comment>
<proteinExistence type="inferred from homology"/>
<evidence type="ECO:0000313" key="13">
    <source>
        <dbReference type="Proteomes" id="UP000676478"/>
    </source>
</evidence>
<organism evidence="10 13">
    <name type="scientific">Levilactobacillus brevis</name>
    <name type="common">Lactobacillus brevis</name>
    <dbReference type="NCBI Taxonomy" id="1580"/>
    <lineage>
        <taxon>Bacteria</taxon>
        <taxon>Bacillati</taxon>
        <taxon>Bacillota</taxon>
        <taxon>Bacilli</taxon>
        <taxon>Lactobacillales</taxon>
        <taxon>Lactobacillaceae</taxon>
        <taxon>Levilactobacillus</taxon>
    </lineage>
</organism>
<evidence type="ECO:0000256" key="2">
    <source>
        <dbReference type="ARBA" id="ARBA00004989"/>
    </source>
</evidence>
<evidence type="ECO:0000313" key="12">
    <source>
        <dbReference type="Proteomes" id="UP000217918"/>
    </source>
</evidence>
<dbReference type="GO" id="GO:0008959">
    <property type="term" value="F:phosphate acetyltransferase activity"/>
    <property type="evidence" value="ECO:0007669"/>
    <property type="project" value="UniProtKB-EC"/>
</dbReference>
<dbReference type="PANTHER" id="PTHR43356:SF3">
    <property type="entry name" value="PHOSPHATE ACETYLTRANSFERASE"/>
    <property type="match status" value="1"/>
</dbReference>
<dbReference type="EC" id="2.3.1.8" evidence="4"/>
<dbReference type="OrthoDB" id="9805787at2"/>
<name>A0A0C1M558_LEVBR</name>
<evidence type="ECO:0000313" key="11">
    <source>
        <dbReference type="EMBL" id="PBQ23193.1"/>
    </source>
</evidence>
<evidence type="ECO:0000256" key="7">
    <source>
        <dbReference type="ARBA" id="ARBA00023315"/>
    </source>
</evidence>
<dbReference type="Proteomes" id="UP000676478">
    <property type="component" value="Unassembled WGS sequence"/>
</dbReference>
<dbReference type="Gene3D" id="3.40.50.10750">
    <property type="entry name" value="Isocitrate/Isopropylmalate dehydrogenase-like"/>
    <property type="match status" value="1"/>
</dbReference>
<dbReference type="InterPro" id="IPR042112">
    <property type="entry name" value="P_AcTrfase_dom2"/>
</dbReference>
<evidence type="ECO:0000259" key="9">
    <source>
        <dbReference type="Pfam" id="PF01515"/>
    </source>
</evidence>
<dbReference type="AlphaFoldDB" id="A0A0C1M558"/>
<dbReference type="NCBIfam" id="NF007233">
    <property type="entry name" value="PRK09653.1"/>
    <property type="match status" value="1"/>
</dbReference>
<evidence type="ECO:0000256" key="6">
    <source>
        <dbReference type="ARBA" id="ARBA00022679"/>
    </source>
</evidence>
<sequence length="324" mass="34554">MELFDSLKQKINGQNKTIVFPEGEDERVLGAASRLVADGLVKAIVLGKQSQIETTATNHAIDLSQLTILDPAQMPSDQHQAMLDALVERRKGKNTPEQAAEMLKDPNYVGTMMVYMGQADGMVSGAVHATGDTVRPALQIIKTKAGVHRISGAFIMQKGDERYVFADCAINIELDAAGMAEVAIESAHTAKVFDIDPKVAMLSFSTKGSAKGDMVTKVQEATALAHESAPDLPLDGELQFDAAFVPSVGTQKAPDSKVAGHANVFVFPELQSGNIGYKIAQRFGGFEAIGPILQGLNKPVSDLSRGCNEEDVYKVAIITAAQSL</sequence>
<comment type="caution">
    <text evidence="10">The sequence shown here is derived from an EMBL/GenBank/DDBJ whole genome shotgun (WGS) entry which is preliminary data.</text>
</comment>
<dbReference type="PIRSF" id="PIRSF000428">
    <property type="entry name" value="P_Ac_trans"/>
    <property type="match status" value="1"/>
</dbReference>
<comment type="catalytic activity">
    <reaction evidence="1">
        <text>acetyl-CoA + phosphate = acetyl phosphate + CoA</text>
        <dbReference type="Rhea" id="RHEA:19521"/>
        <dbReference type="ChEBI" id="CHEBI:22191"/>
        <dbReference type="ChEBI" id="CHEBI:43474"/>
        <dbReference type="ChEBI" id="CHEBI:57287"/>
        <dbReference type="ChEBI" id="CHEBI:57288"/>
        <dbReference type="EC" id="2.3.1.8"/>
    </reaction>
</comment>
<keyword evidence="7 10" id="KW-0012">Acyltransferase</keyword>
<reference evidence="10" key="3">
    <citation type="submission" date="2022-09" db="EMBL/GenBank/DDBJ databases">
        <title>Genome-inferred correspondence between phylogeny and metabolic traits in the wild Drosophila gut microbiome.</title>
        <authorList>
            <person name="Bueno E."/>
            <person name="Blow F."/>
            <person name="Douglas A.E."/>
        </authorList>
    </citation>
    <scope>NUCLEOTIDE SEQUENCE</scope>
    <source>
        <strain evidence="10">Dm-2019-70</strain>
    </source>
</reference>
<dbReference type="SUPFAM" id="SSF53659">
    <property type="entry name" value="Isocitrate/Isopropylmalate dehydrogenase-like"/>
    <property type="match status" value="1"/>
</dbReference>
<dbReference type="Pfam" id="PF01515">
    <property type="entry name" value="PTA_PTB"/>
    <property type="match status" value="1"/>
</dbReference>
<dbReference type="Gene3D" id="3.40.50.10950">
    <property type="match status" value="1"/>
</dbReference>
<evidence type="ECO:0000256" key="5">
    <source>
        <dbReference type="ARBA" id="ARBA00021528"/>
    </source>
</evidence>
<dbReference type="InterPro" id="IPR002505">
    <property type="entry name" value="PTA_PTB"/>
</dbReference>
<reference evidence="11 12" key="1">
    <citation type="submission" date="2017-09" db="EMBL/GenBank/DDBJ databases">
        <title>Genome sequence of Lactobacillus brevis D7.</title>
        <authorList>
            <person name="Kwon M.-S."/>
            <person name="Lim S.K."/>
            <person name="Choi H.-J."/>
        </authorList>
    </citation>
    <scope>NUCLEOTIDE SEQUENCE [LARGE SCALE GENOMIC DNA]</scope>
    <source>
        <strain evidence="11 12">D7</strain>
    </source>
</reference>
<dbReference type="GeneID" id="56992491"/>
<feature type="domain" description="Phosphate acetyl/butaryl transferase" evidence="9">
    <location>
        <begin position="4"/>
        <end position="320"/>
    </location>
</feature>
<evidence type="ECO:0000256" key="4">
    <source>
        <dbReference type="ARBA" id="ARBA00012707"/>
    </source>
</evidence>
<gene>
    <name evidence="10" type="primary">pta</name>
    <name evidence="11" type="ORF">CNR29_03835</name>
    <name evidence="10" type="ORF">JK167_06625</name>
</gene>
<evidence type="ECO:0000313" key="10">
    <source>
        <dbReference type="EMBL" id="MBS1010504.1"/>
    </source>
</evidence>
<dbReference type="Proteomes" id="UP000217918">
    <property type="component" value="Unassembled WGS sequence"/>
</dbReference>
<dbReference type="InterPro" id="IPR012147">
    <property type="entry name" value="P_Ac_Bu_trans"/>
</dbReference>
<dbReference type="EMBL" id="JAERKF010000007">
    <property type="protein sequence ID" value="MBS1010504.1"/>
    <property type="molecule type" value="Genomic_DNA"/>
</dbReference>
<evidence type="ECO:0000256" key="1">
    <source>
        <dbReference type="ARBA" id="ARBA00000705"/>
    </source>
</evidence>
<dbReference type="InterPro" id="IPR004614">
    <property type="entry name" value="P_AcTrfase"/>
</dbReference>
<dbReference type="RefSeq" id="WP_021741425.1">
    <property type="nucleotide sequence ID" value="NZ_CAKMAP010000004.1"/>
</dbReference>
<dbReference type="InterPro" id="IPR042113">
    <property type="entry name" value="P_AcTrfase_dom1"/>
</dbReference>